<reference evidence="2 3" key="1">
    <citation type="journal article" date="2017" name="Biotechnol. Biofuels">
        <title>Differential beta-glucosidase expression as a function of carbon source availability in Talaromyces amestolkiae: a genomic and proteomic approach.</title>
        <authorList>
            <person name="de Eugenio L.I."/>
            <person name="Mendez-Liter J.A."/>
            <person name="Nieto-Dominguez M."/>
            <person name="Alonso L."/>
            <person name="Gil-Munoz J."/>
            <person name="Barriuso J."/>
            <person name="Prieto A."/>
            <person name="Martinez M.J."/>
        </authorList>
    </citation>
    <scope>NUCLEOTIDE SEQUENCE [LARGE SCALE GENOMIC DNA]</scope>
    <source>
        <strain evidence="2 3">CIB</strain>
    </source>
</reference>
<dbReference type="GeneID" id="63793628"/>
<evidence type="ECO:0000256" key="1">
    <source>
        <dbReference type="SAM" id="MobiDB-lite"/>
    </source>
</evidence>
<dbReference type="Proteomes" id="UP000249363">
    <property type="component" value="Unassembled WGS sequence"/>
</dbReference>
<evidence type="ECO:0000313" key="2">
    <source>
        <dbReference type="EMBL" id="RAO68400.1"/>
    </source>
</evidence>
<keyword evidence="3" id="KW-1185">Reference proteome</keyword>
<accession>A0A364KXW7</accession>
<name>A0A364KXW7_TALAM</name>
<comment type="caution">
    <text evidence="2">The sequence shown here is derived from an EMBL/GenBank/DDBJ whole genome shotgun (WGS) entry which is preliminary data.</text>
</comment>
<gene>
    <name evidence="2" type="ORF">BHQ10_004412</name>
</gene>
<evidence type="ECO:0000313" key="3">
    <source>
        <dbReference type="Proteomes" id="UP000249363"/>
    </source>
</evidence>
<proteinExistence type="predicted"/>
<dbReference type="AlphaFoldDB" id="A0A364KXW7"/>
<dbReference type="EMBL" id="MIKG01000007">
    <property type="protein sequence ID" value="RAO68400.1"/>
    <property type="molecule type" value="Genomic_DNA"/>
</dbReference>
<dbReference type="RefSeq" id="XP_040732916.1">
    <property type="nucleotide sequence ID" value="XM_040876775.1"/>
</dbReference>
<protein>
    <submittedName>
        <fullName evidence="2">Uncharacterized protein</fullName>
    </submittedName>
</protein>
<feature type="region of interest" description="Disordered" evidence="1">
    <location>
        <begin position="182"/>
        <end position="207"/>
    </location>
</feature>
<organism evidence="2 3">
    <name type="scientific">Talaromyces amestolkiae</name>
    <dbReference type="NCBI Taxonomy" id="1196081"/>
    <lineage>
        <taxon>Eukaryota</taxon>
        <taxon>Fungi</taxon>
        <taxon>Dikarya</taxon>
        <taxon>Ascomycota</taxon>
        <taxon>Pezizomycotina</taxon>
        <taxon>Eurotiomycetes</taxon>
        <taxon>Eurotiomycetidae</taxon>
        <taxon>Eurotiales</taxon>
        <taxon>Trichocomaceae</taxon>
        <taxon>Talaromyces</taxon>
        <taxon>Talaromyces sect. Talaromyces</taxon>
    </lineage>
</organism>
<sequence length="207" mass="23610">MSDAKRNDPKDYPKPYLVLVATDKQQKELETLNKGVSEKQLLKLVAGDHSLCLRIDQQKLCPSEGHLIRNSKKEYVKESDKKYPIDVFRRRFDTGKPAEMEMILTPISQPEDGKPVFRSGKAMFKAIGDDKFPLVNWTLEAGKYKLELIGTIHFKYINHAGEFAISEEAQVDLIFMLEIEEDKNSPTEEDSDKSSPEAYLTEADLGR</sequence>